<proteinExistence type="predicted"/>
<dbReference type="Pfam" id="PF04383">
    <property type="entry name" value="KilA-N"/>
    <property type="match status" value="1"/>
</dbReference>
<dbReference type="AlphaFoldDB" id="A0A2U8P198"/>
<evidence type="ECO:0000313" key="2">
    <source>
        <dbReference type="EMBL" id="AWL91460.1"/>
    </source>
</evidence>
<name>A0A2U8P198_9BRAD</name>
<dbReference type="SMART" id="SM01252">
    <property type="entry name" value="KilA-N"/>
    <property type="match status" value="1"/>
</dbReference>
<reference evidence="2 3" key="1">
    <citation type="journal article" date="2014" name="Int. J. Syst. Evol. Microbiol.">
        <title>Bradyrhizobium ottawaense sp. nov., a symbiotic nitrogen fixing bacterium from root nodules of soybeans in Canada.</title>
        <authorList>
            <person name="Yu X."/>
            <person name="Cloutier S."/>
            <person name="Tambong J.T."/>
            <person name="Bromfield E.S."/>
        </authorList>
    </citation>
    <scope>NUCLEOTIDE SEQUENCE [LARGE SCALE GENOMIC DNA]</scope>
    <source>
        <strain evidence="2 3">OO99</strain>
    </source>
</reference>
<reference evidence="2 3" key="2">
    <citation type="journal article" date="2017" name="Syst. Appl. Microbiol.">
        <title>Soybeans inoculated with root zone soils of Canadian native legumes harbour diverse and novel Bradyrhizobium spp. that possess agricultural potential.</title>
        <authorList>
            <person name="Bromfield E.S.P."/>
            <person name="Cloutier S."/>
            <person name="Tambong J.T."/>
            <person name="Tran Thi T.V."/>
        </authorList>
    </citation>
    <scope>NUCLEOTIDE SEQUENCE [LARGE SCALE GENOMIC DNA]</scope>
    <source>
        <strain evidence="2 3">OO99</strain>
    </source>
</reference>
<dbReference type="PROSITE" id="PS51301">
    <property type="entry name" value="KILA_N"/>
    <property type="match status" value="1"/>
</dbReference>
<organism evidence="2 3">
    <name type="scientific">Bradyrhizobium ottawaense</name>
    <dbReference type="NCBI Taxonomy" id="931866"/>
    <lineage>
        <taxon>Bacteria</taxon>
        <taxon>Pseudomonadati</taxon>
        <taxon>Pseudomonadota</taxon>
        <taxon>Alphaproteobacteria</taxon>
        <taxon>Hyphomicrobiales</taxon>
        <taxon>Nitrobacteraceae</taxon>
        <taxon>Bradyrhizobium</taxon>
    </lineage>
</organism>
<dbReference type="EMBL" id="CP029425">
    <property type="protein sequence ID" value="AWL91460.1"/>
    <property type="molecule type" value="Genomic_DNA"/>
</dbReference>
<gene>
    <name evidence="2" type="ORF">CIT37_03660</name>
</gene>
<dbReference type="InterPro" id="IPR017880">
    <property type="entry name" value="KilA_N"/>
</dbReference>
<evidence type="ECO:0000313" key="3">
    <source>
        <dbReference type="Proteomes" id="UP000215703"/>
    </source>
</evidence>
<feature type="domain" description="KilA-N" evidence="1">
    <location>
        <begin position="18"/>
        <end position="136"/>
    </location>
</feature>
<dbReference type="OrthoDB" id="9803893at2"/>
<dbReference type="Proteomes" id="UP000215703">
    <property type="component" value="Chromosome"/>
</dbReference>
<protein>
    <submittedName>
        <fullName evidence="2">KilA-N domain-containing protein</fullName>
    </submittedName>
</protein>
<dbReference type="InterPro" id="IPR018004">
    <property type="entry name" value="KilA/APSES_HTH"/>
</dbReference>
<evidence type="ECO:0000259" key="1">
    <source>
        <dbReference type="PROSITE" id="PS51301"/>
    </source>
</evidence>
<dbReference type="KEGG" id="bot:CIT37_03660"/>
<sequence>MRNPGRNRVSCIRGFECNWRFVVNQSRSIVIRGSKIFEDEYGLICLDDLWRAAKAPDSKVPAKWRRGRMASALIIELEKKIRISSLKENKTIIPAIYSKRGRGSTGTYAHPIIAAAYAGYLSPKLELEVREVWLRYRAGDATLADEILERATAEENRWAGARALSRSQRVTYTDTLKAHYVTGRGYMDCTEAVYLKLLGGKSYQLRELRGLAPKVNVRDNLSVAELSFVMAAEALAAERIEEELRLGNDECVEASGRSASAIREAIEADRKARKAPRLTNT</sequence>
<accession>A0A2U8P198</accession>